<dbReference type="EMBL" id="CP080590">
    <property type="protein sequence ID" value="QYO75669.1"/>
    <property type="molecule type" value="Genomic_DNA"/>
</dbReference>
<evidence type="ECO:0000313" key="2">
    <source>
        <dbReference type="Proteomes" id="UP000825799"/>
    </source>
</evidence>
<evidence type="ECO:0000313" key="1">
    <source>
        <dbReference type="EMBL" id="QYO75669.1"/>
    </source>
</evidence>
<keyword evidence="2" id="KW-1185">Reference proteome</keyword>
<organism evidence="1 2">
    <name type="scientific">Devosia salina</name>
    <dbReference type="NCBI Taxonomy" id="2860336"/>
    <lineage>
        <taxon>Bacteria</taxon>
        <taxon>Pseudomonadati</taxon>
        <taxon>Pseudomonadota</taxon>
        <taxon>Alphaproteobacteria</taxon>
        <taxon>Hyphomicrobiales</taxon>
        <taxon>Devosiaceae</taxon>
        <taxon>Devosia</taxon>
    </lineage>
</organism>
<dbReference type="RefSeq" id="WP_220304164.1">
    <property type="nucleotide sequence ID" value="NZ_CP080590.1"/>
</dbReference>
<name>A0ABX8WDJ1_9HYPH</name>
<sequence length="138" mass="15324">MVIQERERSIARAMWGVAAGMVESRDPSVRDQARDALRDPSHQSIRALLAVGSGKDWLPSILDALAQIGIAAAEDVLSDHPTHEEMMAAARLLDRRNWSEVIAQMRGGMTIHDVNALSLGDDWWDVISGWVDEQRGLR</sequence>
<dbReference type="Proteomes" id="UP000825799">
    <property type="component" value="Chromosome"/>
</dbReference>
<reference evidence="1 2" key="1">
    <citation type="submission" date="2021-08" db="EMBL/GenBank/DDBJ databases">
        <title>Devosia salina sp. nov., isolated from the South China Sea sediment.</title>
        <authorList>
            <person name="Zhou Z."/>
        </authorList>
    </citation>
    <scope>NUCLEOTIDE SEQUENCE [LARGE SCALE GENOMIC DNA]</scope>
    <source>
        <strain evidence="1 2">SCS-3</strain>
    </source>
</reference>
<proteinExistence type="predicted"/>
<accession>A0ABX8WDJ1</accession>
<protein>
    <recommendedName>
        <fullName evidence="3">HEAT repeat domain-containing protein</fullName>
    </recommendedName>
</protein>
<evidence type="ECO:0008006" key="3">
    <source>
        <dbReference type="Google" id="ProtNLM"/>
    </source>
</evidence>
<gene>
    <name evidence="1" type="ORF">K1X15_13630</name>
</gene>